<dbReference type="Pfam" id="PF05018">
    <property type="entry name" value="CFA20_dom"/>
    <property type="match status" value="1"/>
</dbReference>
<dbReference type="eggNOG" id="KOG3213">
    <property type="taxonomic scope" value="Eukaryota"/>
</dbReference>
<feature type="domain" description="CFA20" evidence="1">
    <location>
        <begin position="1"/>
        <end position="183"/>
    </location>
</feature>
<dbReference type="HOGENOM" id="CLU_060610_1_1_1"/>
<dbReference type="InterPro" id="IPR007714">
    <property type="entry name" value="CFA20_dom"/>
</dbReference>
<dbReference type="InParanoid" id="E0VCG6"/>
<dbReference type="RefSeq" id="XP_002423810.1">
    <property type="nucleotide sequence ID" value="XM_002423765.1"/>
</dbReference>
<dbReference type="AlphaFoldDB" id="E0VCG6"/>
<sequence>MYRNALQKGFLTVLYAGGSNPLRIWDCLVMNGHVKRVTDEDVRTLVLEIRGTNVATCYIFSPIQPKQVLGITLPFFVMVIKNLKKYFSFEIQILDDRDMRRRFRVSNFQTSTKVRPFGTTMPIGLNPGWNQIQFNLADFTKRAYDSTYVETQRLQIHANCRIRRIYFCDKLYPDDQLPTEYRLLYPRVEEKKKK</sequence>
<name>E0VCG6_PEDHC</name>
<proteinExistence type="predicted"/>
<evidence type="ECO:0000313" key="3">
    <source>
        <dbReference type="EnsemblMetazoa" id="PHUM086940-PA"/>
    </source>
</evidence>
<reference evidence="2" key="1">
    <citation type="submission" date="2007-04" db="EMBL/GenBank/DDBJ databases">
        <title>Annotation of Pediculus humanus corporis strain USDA.</title>
        <authorList>
            <person name="Kirkness E."/>
            <person name="Hannick L."/>
            <person name="Hass B."/>
            <person name="Bruggner R."/>
            <person name="Lawson D."/>
            <person name="Bidwell S."/>
            <person name="Joardar V."/>
            <person name="Caler E."/>
            <person name="Walenz B."/>
            <person name="Inman J."/>
            <person name="Schobel S."/>
            <person name="Galinsky K."/>
            <person name="Amedeo P."/>
            <person name="Strausberg R."/>
        </authorList>
    </citation>
    <scope>NUCLEOTIDE SEQUENCE</scope>
    <source>
        <strain evidence="2">USDA</strain>
    </source>
</reference>
<protein>
    <submittedName>
        <fullName evidence="2 3">Orf protein, putative</fullName>
    </submittedName>
</protein>
<dbReference type="OMA" id="FIHCPSD"/>
<reference evidence="2" key="2">
    <citation type="submission" date="2007-04" db="EMBL/GenBank/DDBJ databases">
        <title>The genome of the human body louse.</title>
        <authorList>
            <consortium name="The Human Body Louse Genome Consortium"/>
            <person name="Kirkness E."/>
            <person name="Walenz B."/>
            <person name="Hass B."/>
            <person name="Bruggner R."/>
            <person name="Strausberg R."/>
        </authorList>
    </citation>
    <scope>NUCLEOTIDE SEQUENCE</scope>
    <source>
        <strain evidence="2">USDA</strain>
    </source>
</reference>
<dbReference type="EMBL" id="DS235053">
    <property type="protein sequence ID" value="EEB11072.1"/>
    <property type="molecule type" value="Genomic_DNA"/>
</dbReference>
<evidence type="ECO:0000259" key="1">
    <source>
        <dbReference type="Pfam" id="PF05018"/>
    </source>
</evidence>
<dbReference type="Proteomes" id="UP000009046">
    <property type="component" value="Unassembled WGS sequence"/>
</dbReference>
<evidence type="ECO:0000313" key="2">
    <source>
        <dbReference type="EMBL" id="EEB11072.1"/>
    </source>
</evidence>
<keyword evidence="4" id="KW-1185">Reference proteome</keyword>
<dbReference type="GeneID" id="8231633"/>
<dbReference type="EnsemblMetazoa" id="PHUM086940-RA">
    <property type="protein sequence ID" value="PHUM086940-PA"/>
    <property type="gene ID" value="PHUM086940"/>
</dbReference>
<dbReference type="PANTHER" id="PTHR12458">
    <property type="entry name" value="ORF PROTEIN"/>
    <property type="match status" value="1"/>
</dbReference>
<dbReference type="CTD" id="8231633"/>
<accession>E0VCG6</accession>
<organism>
    <name type="scientific">Pediculus humanus subsp. corporis</name>
    <name type="common">Body louse</name>
    <dbReference type="NCBI Taxonomy" id="121224"/>
    <lineage>
        <taxon>Eukaryota</taxon>
        <taxon>Metazoa</taxon>
        <taxon>Ecdysozoa</taxon>
        <taxon>Arthropoda</taxon>
        <taxon>Hexapoda</taxon>
        <taxon>Insecta</taxon>
        <taxon>Pterygota</taxon>
        <taxon>Neoptera</taxon>
        <taxon>Paraneoptera</taxon>
        <taxon>Psocodea</taxon>
        <taxon>Troctomorpha</taxon>
        <taxon>Phthiraptera</taxon>
        <taxon>Anoplura</taxon>
        <taxon>Pediculidae</taxon>
        <taxon>Pediculus</taxon>
    </lineage>
</organism>
<dbReference type="InterPro" id="IPR040441">
    <property type="entry name" value="CFA20/CFAP20DC"/>
</dbReference>
<dbReference type="EMBL" id="AAZO01001040">
    <property type="status" value="NOT_ANNOTATED_CDS"/>
    <property type="molecule type" value="Genomic_DNA"/>
</dbReference>
<evidence type="ECO:0000313" key="4">
    <source>
        <dbReference type="Proteomes" id="UP000009046"/>
    </source>
</evidence>
<dbReference type="OrthoDB" id="7486196at2759"/>
<dbReference type="KEGG" id="phu:Phum_PHUM086940"/>
<gene>
    <name evidence="3" type="primary">8231633</name>
    <name evidence="2" type="ORF">Phum_PHUM086940</name>
</gene>
<reference evidence="3" key="3">
    <citation type="submission" date="2021-02" db="UniProtKB">
        <authorList>
            <consortium name="EnsemblMetazoa"/>
        </authorList>
    </citation>
    <scope>IDENTIFICATION</scope>
    <source>
        <strain evidence="3">USDA</strain>
    </source>
</reference>
<dbReference type="VEuPathDB" id="VectorBase:PHUM086940"/>
<dbReference type="STRING" id="121224.E0VCG6"/>